<protein>
    <recommendedName>
        <fullName evidence="3 8">Histidinol-phosphatase</fullName>
        <shortName evidence="8">HolPase</shortName>
        <ecNumber evidence="3 8">3.1.3.15</ecNumber>
    </recommendedName>
</protein>
<dbReference type="UniPathway" id="UPA00031">
    <property type="reaction ID" value="UER00013"/>
</dbReference>
<organism evidence="10 11">
    <name type="scientific">Serpentinicella alkaliphila</name>
    <dbReference type="NCBI Taxonomy" id="1734049"/>
    <lineage>
        <taxon>Bacteria</taxon>
        <taxon>Bacillati</taxon>
        <taxon>Bacillota</taxon>
        <taxon>Clostridia</taxon>
        <taxon>Peptostreptococcales</taxon>
        <taxon>Natronincolaceae</taxon>
        <taxon>Serpentinicella</taxon>
    </lineage>
</organism>
<evidence type="ECO:0000313" key="10">
    <source>
        <dbReference type="EMBL" id="TCP95401.1"/>
    </source>
</evidence>
<feature type="domain" description="Polymerase/histidinol phosphatase N-terminal" evidence="9">
    <location>
        <begin position="2"/>
        <end position="84"/>
    </location>
</feature>
<evidence type="ECO:0000256" key="5">
    <source>
        <dbReference type="ARBA" id="ARBA00022801"/>
    </source>
</evidence>
<evidence type="ECO:0000256" key="2">
    <source>
        <dbReference type="ARBA" id="ARBA00009152"/>
    </source>
</evidence>
<name>A0A4R2T207_9FIRM</name>
<keyword evidence="5 8" id="KW-0378">Hydrolase</keyword>
<comment type="catalytic activity">
    <reaction evidence="7 8">
        <text>L-histidinol phosphate + H2O = L-histidinol + phosphate</text>
        <dbReference type="Rhea" id="RHEA:14465"/>
        <dbReference type="ChEBI" id="CHEBI:15377"/>
        <dbReference type="ChEBI" id="CHEBI:43474"/>
        <dbReference type="ChEBI" id="CHEBI:57699"/>
        <dbReference type="ChEBI" id="CHEBI:57980"/>
        <dbReference type="EC" id="3.1.3.15"/>
    </reaction>
</comment>
<dbReference type="Gene3D" id="3.20.20.140">
    <property type="entry name" value="Metal-dependent hydrolases"/>
    <property type="match status" value="1"/>
</dbReference>
<dbReference type="Pfam" id="PF02811">
    <property type="entry name" value="PHP"/>
    <property type="match status" value="1"/>
</dbReference>
<proteinExistence type="inferred from homology"/>
<dbReference type="RefSeq" id="WP_132849685.1">
    <property type="nucleotide sequence ID" value="NZ_CP058648.1"/>
</dbReference>
<comment type="caution">
    <text evidence="10">The sequence shown here is derived from an EMBL/GenBank/DDBJ whole genome shotgun (WGS) entry which is preliminary data.</text>
</comment>
<dbReference type="AlphaFoldDB" id="A0A4R2T207"/>
<dbReference type="InterPro" id="IPR010140">
    <property type="entry name" value="Histidinol_P_phosphatase_HisJ"/>
</dbReference>
<dbReference type="SUPFAM" id="SSF89550">
    <property type="entry name" value="PHP domain-like"/>
    <property type="match status" value="1"/>
</dbReference>
<dbReference type="OrthoDB" id="9775255at2"/>
<dbReference type="InterPro" id="IPR003141">
    <property type="entry name" value="Pol/His_phosphatase_N"/>
</dbReference>
<evidence type="ECO:0000259" key="9">
    <source>
        <dbReference type="SMART" id="SM00481"/>
    </source>
</evidence>
<dbReference type="NCBIfam" id="TIGR01856">
    <property type="entry name" value="hisJ_fam"/>
    <property type="match status" value="1"/>
</dbReference>
<reference evidence="10 11" key="1">
    <citation type="submission" date="2019-03" db="EMBL/GenBank/DDBJ databases">
        <title>Genomic Encyclopedia of Type Strains, Phase IV (KMG-IV): sequencing the most valuable type-strain genomes for metagenomic binning, comparative biology and taxonomic classification.</title>
        <authorList>
            <person name="Goeker M."/>
        </authorList>
    </citation>
    <scope>NUCLEOTIDE SEQUENCE [LARGE SCALE GENOMIC DNA]</scope>
    <source>
        <strain evidence="10 11">DSM 100013</strain>
    </source>
</reference>
<evidence type="ECO:0000313" key="11">
    <source>
        <dbReference type="Proteomes" id="UP000295504"/>
    </source>
</evidence>
<dbReference type="EC" id="3.1.3.15" evidence="3 8"/>
<accession>A0A4R2T207</accession>
<comment type="similarity">
    <text evidence="2 8">Belongs to the PHP hydrolase family. HisK subfamily.</text>
</comment>
<dbReference type="GO" id="GO:0005737">
    <property type="term" value="C:cytoplasm"/>
    <property type="evidence" value="ECO:0007669"/>
    <property type="project" value="TreeGrafter"/>
</dbReference>
<keyword evidence="4 8" id="KW-0028">Amino-acid biosynthesis</keyword>
<evidence type="ECO:0000256" key="8">
    <source>
        <dbReference type="RuleBase" id="RU366003"/>
    </source>
</evidence>
<evidence type="ECO:0000256" key="7">
    <source>
        <dbReference type="ARBA" id="ARBA00049158"/>
    </source>
</evidence>
<comment type="pathway">
    <text evidence="1 8">Amino-acid biosynthesis; L-histidine biosynthesis; L-histidine from 5-phospho-alpha-D-ribose 1-diphosphate: step 8/9.</text>
</comment>
<evidence type="ECO:0000256" key="6">
    <source>
        <dbReference type="ARBA" id="ARBA00023102"/>
    </source>
</evidence>
<dbReference type="GO" id="GO:0000105">
    <property type="term" value="P:L-histidine biosynthetic process"/>
    <property type="evidence" value="ECO:0007669"/>
    <property type="project" value="UniProtKB-UniRule"/>
</dbReference>
<evidence type="ECO:0000256" key="4">
    <source>
        <dbReference type="ARBA" id="ARBA00022605"/>
    </source>
</evidence>
<dbReference type="Proteomes" id="UP000295504">
    <property type="component" value="Unassembled WGS sequence"/>
</dbReference>
<dbReference type="SMART" id="SM00481">
    <property type="entry name" value="POLIIIAc"/>
    <property type="match status" value="1"/>
</dbReference>
<dbReference type="InterPro" id="IPR016195">
    <property type="entry name" value="Pol/histidinol_Pase-like"/>
</dbReference>
<keyword evidence="6 8" id="KW-0368">Histidine biosynthesis</keyword>
<dbReference type="EMBL" id="SLYC01000060">
    <property type="protein sequence ID" value="TCP95401.1"/>
    <property type="molecule type" value="Genomic_DNA"/>
</dbReference>
<dbReference type="PANTHER" id="PTHR21039:SF0">
    <property type="entry name" value="HISTIDINOL-PHOSPHATASE"/>
    <property type="match status" value="1"/>
</dbReference>
<dbReference type="PANTHER" id="PTHR21039">
    <property type="entry name" value="HISTIDINOL PHOSPHATASE-RELATED"/>
    <property type="match status" value="1"/>
</dbReference>
<evidence type="ECO:0000256" key="3">
    <source>
        <dbReference type="ARBA" id="ARBA00013085"/>
    </source>
</evidence>
<keyword evidence="11" id="KW-1185">Reference proteome</keyword>
<dbReference type="InterPro" id="IPR004013">
    <property type="entry name" value="PHP_dom"/>
</dbReference>
<dbReference type="GO" id="GO:0004401">
    <property type="term" value="F:histidinol-phosphatase activity"/>
    <property type="evidence" value="ECO:0007669"/>
    <property type="project" value="UniProtKB-UniRule"/>
</dbReference>
<sequence>MFDYHMHSTFSPDSSLSMKDAIEQSISIGTKEICFTDHLDFDFDGKGHDIAFNYDYYLSVLNSYIEQYKDRITIKKGIEVGLQPHIIKECKDYVANKDLDFIIGSIHSVNKEDLYSGNLFDNITQKEAYLKYFEELLYVIDNYDNYSVFGHLDMIKRYGGYDIILPLEDYKEVTITILKKLIEKGKGIELNTSGIRYKLGDYHPSIDILKLYLEMGGEIITIGSDAHSKKHVGFELKNAAKHLKDMGFKYITTFDKMIPKFNSIDSLF</sequence>
<evidence type="ECO:0000256" key="1">
    <source>
        <dbReference type="ARBA" id="ARBA00004970"/>
    </source>
</evidence>
<gene>
    <name evidence="10" type="ORF">EDD79_10603</name>
</gene>